<dbReference type="AlphaFoldDB" id="A0AAV9UDD1"/>
<protein>
    <submittedName>
        <fullName evidence="1">Uncharacterized protein</fullName>
    </submittedName>
</protein>
<gene>
    <name evidence="1" type="ORF">TWF730_002299</name>
</gene>
<organism evidence="1 2">
    <name type="scientific">Orbilia blumenaviensis</name>
    <dbReference type="NCBI Taxonomy" id="1796055"/>
    <lineage>
        <taxon>Eukaryota</taxon>
        <taxon>Fungi</taxon>
        <taxon>Dikarya</taxon>
        <taxon>Ascomycota</taxon>
        <taxon>Pezizomycotina</taxon>
        <taxon>Orbiliomycetes</taxon>
        <taxon>Orbiliales</taxon>
        <taxon>Orbiliaceae</taxon>
        <taxon>Orbilia</taxon>
    </lineage>
</organism>
<name>A0AAV9UDD1_9PEZI</name>
<evidence type="ECO:0000313" key="2">
    <source>
        <dbReference type="Proteomes" id="UP001373714"/>
    </source>
</evidence>
<proteinExistence type="predicted"/>
<reference evidence="1 2" key="1">
    <citation type="submission" date="2019-10" db="EMBL/GenBank/DDBJ databases">
        <authorList>
            <person name="Palmer J.M."/>
        </authorList>
    </citation>
    <scope>NUCLEOTIDE SEQUENCE [LARGE SCALE GENOMIC DNA]</scope>
    <source>
        <strain evidence="1 2">TWF730</strain>
    </source>
</reference>
<keyword evidence="2" id="KW-1185">Reference proteome</keyword>
<comment type="caution">
    <text evidence="1">The sequence shown here is derived from an EMBL/GenBank/DDBJ whole genome shotgun (WGS) entry which is preliminary data.</text>
</comment>
<accession>A0AAV9UDD1</accession>
<dbReference type="Proteomes" id="UP001373714">
    <property type="component" value="Unassembled WGS sequence"/>
</dbReference>
<dbReference type="EMBL" id="JAVHNS010000012">
    <property type="protein sequence ID" value="KAK6338226.1"/>
    <property type="molecule type" value="Genomic_DNA"/>
</dbReference>
<evidence type="ECO:0000313" key="1">
    <source>
        <dbReference type="EMBL" id="KAK6338226.1"/>
    </source>
</evidence>
<sequence length="234" mass="26924">MSTSQRAQDATFRLDAAFRFLRISGYTPNTRFIKYSPIDFFHPNVICDRLFGPWLKQPYPTVDSNLMHRLIILYLCDNEYTSLSLLRSPPRNIAILIDTCSYIFSARITTQFQQDMESFCATYDEKTTNEGGVAHTLFVFPSSDGVFDERSATLEDWIGVMANVVCKEYNRKMELTKMAVAIRAAGVVEKRSVWESMKHGVMKAIRMKGRTEWRDRKGWGVAAWVYSNIKKPKG</sequence>